<feature type="transmembrane region" description="Helical" evidence="1">
    <location>
        <begin position="44"/>
        <end position="62"/>
    </location>
</feature>
<dbReference type="EMBL" id="JBHSAO010000007">
    <property type="protein sequence ID" value="MFC4024164.1"/>
    <property type="molecule type" value="Genomic_DNA"/>
</dbReference>
<accession>A0ABV8H1A5</accession>
<comment type="caution">
    <text evidence="2">The sequence shown here is derived from an EMBL/GenBank/DDBJ whole genome shotgun (WGS) entry which is preliminary data.</text>
</comment>
<keyword evidence="1" id="KW-0472">Membrane</keyword>
<proteinExistence type="predicted"/>
<name>A0ABV8H1A5_9BACI</name>
<dbReference type="RefSeq" id="WP_379496667.1">
    <property type="nucleotide sequence ID" value="NZ_JBHSAO010000007.1"/>
</dbReference>
<protein>
    <submittedName>
        <fullName evidence="2">TIGR04104 family putative zinc finger protein</fullName>
    </submittedName>
</protein>
<evidence type="ECO:0000313" key="3">
    <source>
        <dbReference type="Proteomes" id="UP001595772"/>
    </source>
</evidence>
<evidence type="ECO:0000313" key="2">
    <source>
        <dbReference type="EMBL" id="MFC4024164.1"/>
    </source>
</evidence>
<gene>
    <name evidence="2" type="ORF">ACFOUV_10205</name>
</gene>
<keyword evidence="1" id="KW-0812">Transmembrane</keyword>
<organism evidence="2 3">
    <name type="scientific">Oceanobacillus longus</name>
    <dbReference type="NCBI Taxonomy" id="930120"/>
    <lineage>
        <taxon>Bacteria</taxon>
        <taxon>Bacillati</taxon>
        <taxon>Bacillota</taxon>
        <taxon>Bacilli</taxon>
        <taxon>Bacillales</taxon>
        <taxon>Bacillaceae</taxon>
        <taxon>Oceanobacillus</taxon>
    </lineage>
</organism>
<keyword evidence="1" id="KW-1133">Transmembrane helix</keyword>
<evidence type="ECO:0000256" key="1">
    <source>
        <dbReference type="SAM" id="Phobius"/>
    </source>
</evidence>
<keyword evidence="3" id="KW-1185">Reference proteome</keyword>
<dbReference type="NCBIfam" id="TIGR04104">
    <property type="entry name" value="cxxc_20_cxxc"/>
    <property type="match status" value="1"/>
</dbReference>
<reference evidence="3" key="1">
    <citation type="journal article" date="2019" name="Int. J. Syst. Evol. Microbiol.">
        <title>The Global Catalogue of Microorganisms (GCM) 10K type strain sequencing project: providing services to taxonomists for standard genome sequencing and annotation.</title>
        <authorList>
            <consortium name="The Broad Institute Genomics Platform"/>
            <consortium name="The Broad Institute Genome Sequencing Center for Infectious Disease"/>
            <person name="Wu L."/>
            <person name="Ma J."/>
        </authorList>
    </citation>
    <scope>NUCLEOTIDE SEQUENCE [LARGE SCALE GENOMIC DNA]</scope>
    <source>
        <strain evidence="3">IBRC-M 10703</strain>
    </source>
</reference>
<dbReference type="Proteomes" id="UP001595772">
    <property type="component" value="Unassembled WGS sequence"/>
</dbReference>
<dbReference type="InterPro" id="IPR026369">
    <property type="entry name" value="CxxC_20_CxxC"/>
</dbReference>
<sequence length="95" mass="10958">METPACAFCKEKWSYTDTLKNNFRLTMICPQCGKENYFMPMERNGNKALMILPIVILIGVFIDISIGWLIALSVVLLSIHLLLFPFKTRLKKPHQ</sequence>